<dbReference type="PANTHER" id="PTHR10884:SF14">
    <property type="entry name" value="NADH DEHYDROGENASE [UBIQUINONE] IRON-SULFUR PROTEIN 3, MITOCHONDRIAL"/>
    <property type="match status" value="1"/>
</dbReference>
<evidence type="ECO:0000256" key="1">
    <source>
        <dbReference type="ARBA" id="ARBA00007569"/>
    </source>
</evidence>
<keyword evidence="3 5" id="KW-0874">Quinone</keyword>
<dbReference type="GO" id="GO:0005886">
    <property type="term" value="C:plasma membrane"/>
    <property type="evidence" value="ECO:0007669"/>
    <property type="project" value="UniProtKB-SubCell"/>
</dbReference>
<dbReference type="GO" id="GO:0048038">
    <property type="term" value="F:quinone binding"/>
    <property type="evidence" value="ECO:0007669"/>
    <property type="project" value="UniProtKB-KW"/>
</dbReference>
<keyword evidence="3" id="KW-0830">Ubiquinone</keyword>
<organism evidence="6 7">
    <name type="scientific">Thermosulfuriphilus ammonigenes</name>
    <dbReference type="NCBI Taxonomy" id="1936021"/>
    <lineage>
        <taxon>Bacteria</taxon>
        <taxon>Pseudomonadati</taxon>
        <taxon>Thermodesulfobacteriota</taxon>
        <taxon>Thermodesulfobacteria</taxon>
        <taxon>Thermodesulfobacteriales</taxon>
        <taxon>Thermodesulfobacteriaceae</taxon>
        <taxon>Thermosulfuriphilus</taxon>
    </lineage>
</organism>
<dbReference type="EMBL" id="CP048877">
    <property type="protein sequence ID" value="QIJ70785.1"/>
    <property type="molecule type" value="Genomic_DNA"/>
</dbReference>
<dbReference type="InterPro" id="IPR020396">
    <property type="entry name" value="NADH_UbQ_OxRdtase_CS"/>
</dbReference>
<dbReference type="Proteomes" id="UP000502179">
    <property type="component" value="Chromosome"/>
</dbReference>
<keyword evidence="3 4" id="KW-0520">NAD</keyword>
<accession>A0A6G7PSY2</accession>
<evidence type="ECO:0000256" key="4">
    <source>
        <dbReference type="RuleBase" id="RU003456"/>
    </source>
</evidence>
<evidence type="ECO:0000256" key="2">
    <source>
        <dbReference type="ARBA" id="ARBA00022448"/>
    </source>
</evidence>
<dbReference type="InterPro" id="IPR001268">
    <property type="entry name" value="NADH_UbQ_OxRdtase_30kDa_su"/>
</dbReference>
<dbReference type="SUPFAM" id="SSF143243">
    <property type="entry name" value="Nqo5-like"/>
    <property type="match status" value="1"/>
</dbReference>
<dbReference type="NCBIfam" id="TIGR01961">
    <property type="entry name" value="NuoC_fam"/>
    <property type="match status" value="1"/>
</dbReference>
<comment type="similarity">
    <text evidence="1 3 4">Belongs to the complex I 30 kDa subunit family.</text>
</comment>
<reference evidence="6 7" key="1">
    <citation type="submission" date="2020-02" db="EMBL/GenBank/DDBJ databases">
        <title>Genome analysis of Thermosulfuriphilus ammonigenes ST65T, an anaerobic thermophilic chemolithoautotrophic bacterium isolated from a deep-sea hydrothermal vent.</title>
        <authorList>
            <person name="Slobodkina G."/>
            <person name="Allioux M."/>
            <person name="Merkel A."/>
            <person name="Alain K."/>
            <person name="Jebbar M."/>
            <person name="Slobodkin A."/>
        </authorList>
    </citation>
    <scope>NUCLEOTIDE SEQUENCE [LARGE SCALE GENOMIC DNA]</scope>
    <source>
        <strain evidence="6 7">ST65</strain>
    </source>
</reference>
<evidence type="ECO:0000313" key="6">
    <source>
        <dbReference type="EMBL" id="QIJ70785.1"/>
    </source>
</evidence>
<keyword evidence="2 3" id="KW-0813">Transport</keyword>
<evidence type="ECO:0000256" key="3">
    <source>
        <dbReference type="HAMAP-Rule" id="MF_01357"/>
    </source>
</evidence>
<sequence length="161" mass="19170">MELQARLKSRFADDILEFIEFRGDLTIEIPREKQFSILKALREEDDFSFDMLIDVIGLDNYPPPEGKPRFEVIYLLLATKTNERLRVKVRVPEDDPRLQSVTSIWKAADWPERETYDMFGIVFEGHHNLKRLLMWDEFPAHPLRKDYALEGQGEERVLKYR</sequence>
<dbReference type="InterPro" id="IPR037232">
    <property type="entry name" value="NADH_quin_OxRdtase_su_C/D-like"/>
</dbReference>
<comment type="subcellular location">
    <subcellularLocation>
        <location evidence="3">Cell membrane</location>
        <topology evidence="3">Peripheral membrane protein</topology>
        <orientation evidence="3">Cytoplasmic side</orientation>
    </subcellularLocation>
</comment>
<comment type="function">
    <text evidence="3">NDH-1 shuttles electrons from NADH, via FMN and iron-sulfur (Fe-S) centers, to quinones in the respiratory chain. The immediate electron acceptor for the enzyme in this species is believed to be ubiquinone. Couples the redox reaction to proton translocation (for every two electrons transferred, four hydrogen ions are translocated across the cytoplasmic membrane), and thus conserves the redox energy in a proton gradient.</text>
</comment>
<keyword evidence="3" id="KW-0472">Membrane</keyword>
<dbReference type="Gene3D" id="3.30.460.80">
    <property type="entry name" value="NADH:ubiquinone oxidoreductase, 30kDa subunit"/>
    <property type="match status" value="1"/>
</dbReference>
<dbReference type="AlphaFoldDB" id="A0A6G7PSY2"/>
<comment type="subunit">
    <text evidence="3">NDH-1 is composed of 14 different subunits. Subunits NuoB, C, D, E, F, and G constitute the peripheral sector of the complex.</text>
</comment>
<dbReference type="Pfam" id="PF00329">
    <property type="entry name" value="Complex1_30kDa"/>
    <property type="match status" value="1"/>
</dbReference>
<dbReference type="KEGG" id="tav:G4V39_00215"/>
<dbReference type="EC" id="7.1.1.-" evidence="3"/>
<keyword evidence="3 4" id="KW-1278">Translocase</keyword>
<dbReference type="HAMAP" id="MF_01357">
    <property type="entry name" value="NDH1_NuoC"/>
    <property type="match status" value="1"/>
</dbReference>
<name>A0A6G7PSY2_9BACT</name>
<comment type="catalytic activity">
    <reaction evidence="3 5">
        <text>a quinone + NADH + 5 H(+)(in) = a quinol + NAD(+) + 4 H(+)(out)</text>
        <dbReference type="Rhea" id="RHEA:57888"/>
        <dbReference type="ChEBI" id="CHEBI:15378"/>
        <dbReference type="ChEBI" id="CHEBI:24646"/>
        <dbReference type="ChEBI" id="CHEBI:57540"/>
        <dbReference type="ChEBI" id="CHEBI:57945"/>
        <dbReference type="ChEBI" id="CHEBI:132124"/>
    </reaction>
</comment>
<dbReference type="InterPro" id="IPR010218">
    <property type="entry name" value="NADH_DH_suC"/>
</dbReference>
<dbReference type="PROSITE" id="PS00542">
    <property type="entry name" value="COMPLEX1_30K"/>
    <property type="match status" value="1"/>
</dbReference>
<protein>
    <recommendedName>
        <fullName evidence="3">NADH-quinone oxidoreductase subunit C</fullName>
        <ecNumber evidence="3">7.1.1.-</ecNumber>
    </recommendedName>
    <alternativeName>
        <fullName evidence="3">NADH dehydrogenase I subunit C</fullName>
    </alternativeName>
    <alternativeName>
        <fullName evidence="3">NDH-1 subunit C</fullName>
    </alternativeName>
</protein>
<evidence type="ECO:0000256" key="5">
    <source>
        <dbReference type="RuleBase" id="RU003582"/>
    </source>
</evidence>
<evidence type="ECO:0000313" key="7">
    <source>
        <dbReference type="Proteomes" id="UP000502179"/>
    </source>
</evidence>
<dbReference type="GO" id="GO:0008137">
    <property type="term" value="F:NADH dehydrogenase (ubiquinone) activity"/>
    <property type="evidence" value="ECO:0007669"/>
    <property type="project" value="InterPro"/>
</dbReference>
<gene>
    <name evidence="3" type="primary">nuoC</name>
    <name evidence="6" type="ORF">G4V39_00215</name>
</gene>
<dbReference type="RefSeq" id="WP_166031008.1">
    <property type="nucleotide sequence ID" value="NZ_CP048877.1"/>
</dbReference>
<dbReference type="PANTHER" id="PTHR10884">
    <property type="entry name" value="NADH DEHYDROGENASE UBIQUINONE IRON-SULFUR PROTEIN 3"/>
    <property type="match status" value="1"/>
</dbReference>
<dbReference type="GO" id="GO:0050136">
    <property type="term" value="F:NADH dehydrogenase (quinone) (non-electrogenic) activity"/>
    <property type="evidence" value="ECO:0007669"/>
    <property type="project" value="UniProtKB-UniRule"/>
</dbReference>
<proteinExistence type="inferred from homology"/>
<keyword evidence="7" id="KW-1185">Reference proteome</keyword>
<keyword evidence="3" id="KW-1003">Cell membrane</keyword>